<comment type="caution">
    <text evidence="5">The sequence shown here is derived from an EMBL/GenBank/DDBJ whole genome shotgun (WGS) entry which is preliminary data.</text>
</comment>
<protein>
    <submittedName>
        <fullName evidence="5">Response regulator</fullName>
    </submittedName>
</protein>
<evidence type="ECO:0000256" key="2">
    <source>
        <dbReference type="ARBA" id="ARBA00023012"/>
    </source>
</evidence>
<dbReference type="Gene3D" id="3.40.50.2300">
    <property type="match status" value="1"/>
</dbReference>
<organism evidence="5 6">
    <name type="scientific">Candidatus Terrybacteria bacterium CG10_big_fil_rev_8_21_14_0_10_41_10</name>
    <dbReference type="NCBI Taxonomy" id="1975026"/>
    <lineage>
        <taxon>Bacteria</taxon>
        <taxon>Candidatus Terryibacteriota</taxon>
    </lineage>
</organism>
<dbReference type="InterPro" id="IPR050595">
    <property type="entry name" value="Bact_response_regulator"/>
</dbReference>
<evidence type="ECO:0000256" key="1">
    <source>
        <dbReference type="ARBA" id="ARBA00022553"/>
    </source>
</evidence>
<evidence type="ECO:0000259" key="4">
    <source>
        <dbReference type="PROSITE" id="PS50110"/>
    </source>
</evidence>
<dbReference type="CDD" id="cd17574">
    <property type="entry name" value="REC_OmpR"/>
    <property type="match status" value="1"/>
</dbReference>
<dbReference type="EMBL" id="PFER01000014">
    <property type="protein sequence ID" value="PJE73752.1"/>
    <property type="molecule type" value="Genomic_DNA"/>
</dbReference>
<dbReference type="InterPro" id="IPR011006">
    <property type="entry name" value="CheY-like_superfamily"/>
</dbReference>
<dbReference type="Proteomes" id="UP000230959">
    <property type="component" value="Unassembled WGS sequence"/>
</dbReference>
<dbReference type="PANTHER" id="PTHR44591">
    <property type="entry name" value="STRESS RESPONSE REGULATOR PROTEIN 1"/>
    <property type="match status" value="1"/>
</dbReference>
<feature type="modified residue" description="4-aspartylphosphate" evidence="3">
    <location>
        <position position="56"/>
    </location>
</feature>
<keyword evidence="1 3" id="KW-0597">Phosphoprotein</keyword>
<dbReference type="SUPFAM" id="SSF52172">
    <property type="entry name" value="CheY-like"/>
    <property type="match status" value="1"/>
</dbReference>
<name>A0A2M8LAV3_9BACT</name>
<evidence type="ECO:0000313" key="5">
    <source>
        <dbReference type="EMBL" id="PJE73752.1"/>
    </source>
</evidence>
<reference evidence="6" key="1">
    <citation type="submission" date="2017-09" db="EMBL/GenBank/DDBJ databases">
        <title>Depth-based differentiation of microbial function through sediment-hosted aquifers and enrichment of novel symbionts in the deep terrestrial subsurface.</title>
        <authorList>
            <person name="Probst A.J."/>
            <person name="Ladd B."/>
            <person name="Jarett J.K."/>
            <person name="Geller-Mcgrath D.E."/>
            <person name="Sieber C.M.K."/>
            <person name="Emerson J.B."/>
            <person name="Anantharaman K."/>
            <person name="Thomas B.C."/>
            <person name="Malmstrom R."/>
            <person name="Stieglmeier M."/>
            <person name="Klingl A."/>
            <person name="Woyke T."/>
            <person name="Ryan C.M."/>
            <person name="Banfield J.F."/>
        </authorList>
    </citation>
    <scope>NUCLEOTIDE SEQUENCE [LARGE SCALE GENOMIC DNA]</scope>
</reference>
<feature type="domain" description="Response regulatory" evidence="4">
    <location>
        <begin position="6"/>
        <end position="123"/>
    </location>
</feature>
<sequence length="126" mass="14277">MDKKYKILIIDDDHLLLDMYATKFREEKFDVDIAVGAKEALDKIRNGASPDIILLDIVMPGMDGFELMAEIKKENLVKDSKIIFLTNLGQKEDINKGVSLGALDYIIKAYFTPSEVVNKIKDILKK</sequence>
<keyword evidence="2" id="KW-0902">Two-component regulatory system</keyword>
<dbReference type="PANTHER" id="PTHR44591:SF14">
    <property type="entry name" value="PROTEIN PILG"/>
    <property type="match status" value="1"/>
</dbReference>
<dbReference type="SMART" id="SM00448">
    <property type="entry name" value="REC"/>
    <property type="match status" value="1"/>
</dbReference>
<accession>A0A2M8LAV3</accession>
<dbReference type="PROSITE" id="PS50110">
    <property type="entry name" value="RESPONSE_REGULATORY"/>
    <property type="match status" value="1"/>
</dbReference>
<gene>
    <name evidence="5" type="ORF">COV02_00875</name>
</gene>
<evidence type="ECO:0000313" key="6">
    <source>
        <dbReference type="Proteomes" id="UP000230959"/>
    </source>
</evidence>
<proteinExistence type="predicted"/>
<dbReference type="GO" id="GO:0000160">
    <property type="term" value="P:phosphorelay signal transduction system"/>
    <property type="evidence" value="ECO:0007669"/>
    <property type="project" value="UniProtKB-KW"/>
</dbReference>
<dbReference type="Pfam" id="PF00072">
    <property type="entry name" value="Response_reg"/>
    <property type="match status" value="1"/>
</dbReference>
<dbReference type="InterPro" id="IPR001789">
    <property type="entry name" value="Sig_transdc_resp-reg_receiver"/>
</dbReference>
<dbReference type="AlphaFoldDB" id="A0A2M8LAV3"/>
<evidence type="ECO:0000256" key="3">
    <source>
        <dbReference type="PROSITE-ProRule" id="PRU00169"/>
    </source>
</evidence>